<feature type="compositionally biased region" description="Pro residues" evidence="1">
    <location>
        <begin position="49"/>
        <end position="68"/>
    </location>
</feature>
<dbReference type="InterPro" id="IPR016084">
    <property type="entry name" value="Haem_Oase-like_multi-hlx"/>
</dbReference>
<dbReference type="EMBL" id="BAABAQ010000014">
    <property type="protein sequence ID" value="GAA4205171.1"/>
    <property type="molecule type" value="Genomic_DNA"/>
</dbReference>
<reference evidence="3" key="1">
    <citation type="journal article" date="2019" name="Int. J. Syst. Evol. Microbiol.">
        <title>The Global Catalogue of Microorganisms (GCM) 10K type strain sequencing project: providing services to taxonomists for standard genome sequencing and annotation.</title>
        <authorList>
            <consortium name="The Broad Institute Genomics Platform"/>
            <consortium name="The Broad Institute Genome Sequencing Center for Infectious Disease"/>
            <person name="Wu L."/>
            <person name="Ma J."/>
        </authorList>
    </citation>
    <scope>NUCLEOTIDE SEQUENCE [LARGE SCALE GENOMIC DNA]</scope>
    <source>
        <strain evidence="3">JCM 17388</strain>
    </source>
</reference>
<organism evidence="2 3">
    <name type="scientific">Streptosporangium oxazolinicum</name>
    <dbReference type="NCBI Taxonomy" id="909287"/>
    <lineage>
        <taxon>Bacteria</taxon>
        <taxon>Bacillati</taxon>
        <taxon>Actinomycetota</taxon>
        <taxon>Actinomycetes</taxon>
        <taxon>Streptosporangiales</taxon>
        <taxon>Streptosporangiaceae</taxon>
        <taxon>Streptosporangium</taxon>
    </lineage>
</organism>
<evidence type="ECO:0000313" key="3">
    <source>
        <dbReference type="Proteomes" id="UP001501251"/>
    </source>
</evidence>
<name>A0ABP8BER3_9ACTN</name>
<dbReference type="RefSeq" id="WP_344922020.1">
    <property type="nucleotide sequence ID" value="NZ_BAABAQ010000014.1"/>
</dbReference>
<dbReference type="Pfam" id="PF14518">
    <property type="entry name" value="Haem_oxygenas_2"/>
    <property type="match status" value="1"/>
</dbReference>
<dbReference type="Gene3D" id="1.20.910.10">
    <property type="entry name" value="Heme oxygenase-like"/>
    <property type="match status" value="1"/>
</dbReference>
<evidence type="ECO:0000256" key="1">
    <source>
        <dbReference type="SAM" id="MobiDB-lite"/>
    </source>
</evidence>
<evidence type="ECO:0000313" key="2">
    <source>
        <dbReference type="EMBL" id="GAA4205171.1"/>
    </source>
</evidence>
<proteinExistence type="predicted"/>
<dbReference type="SMART" id="SM01236">
    <property type="entry name" value="Haem_oxygenase_2"/>
    <property type="match status" value="1"/>
</dbReference>
<comment type="caution">
    <text evidence="2">The sequence shown here is derived from an EMBL/GenBank/DDBJ whole genome shotgun (WGS) entry which is preliminary data.</text>
</comment>
<protein>
    <submittedName>
        <fullName evidence="2">Iron-containing redox enzyme family protein</fullName>
    </submittedName>
</protein>
<sequence length="456" mass="49349">MTRGFDASAHYGRRIADVHDDGITVKDPPGGADGRLAASGFPAPSELPGFPPSPSPSSSSPPSPPSPPSRSKRSLPNPKDSKDPGVPGRAPALPAVRGPITSLLFERLARPPHRFGLLSLPLLSFPARFAGPVLMDEDVQLALFVCYELHHRGFEGVDDRWEWNPSLLEVREILEARFEEGLARAVPYPPAFRPEQTRQVLAELVADAVDGPDLAGFLQRQADLAQFREFVAHRSIHHLKDADPYTLAIPRLSGASKAAPVEIQADAYGGGGADLFRPTMRELGMDDSYGAYLERVPAITLAISNTMSLFGLHRRHLGALLGHLAAFEMTSSAPNRLCSLGLRGLGGDEAASRFRDEHVRADAVHEQVTAREQRAVHEQAVVHEQVATHEQIAAHEQVAAYDMCGEFATRHPSRAGDVLYGAACALTLDRLFAEHVMSHWRRGTSSLREAGAATGS</sequence>
<dbReference type="Proteomes" id="UP001501251">
    <property type="component" value="Unassembled WGS sequence"/>
</dbReference>
<feature type="region of interest" description="Disordered" evidence="1">
    <location>
        <begin position="1"/>
        <end position="94"/>
    </location>
</feature>
<accession>A0ABP8BER3</accession>
<gene>
    <name evidence="2" type="ORF">GCM10022252_65300</name>
</gene>
<keyword evidence="3" id="KW-1185">Reference proteome</keyword>
<feature type="compositionally biased region" description="Basic and acidic residues" evidence="1">
    <location>
        <begin position="14"/>
        <end position="24"/>
    </location>
</feature>